<accession>A0ABY1KN94</accession>
<reference evidence="1 2" key="1">
    <citation type="submission" date="2017-01" db="EMBL/GenBank/DDBJ databases">
        <authorList>
            <person name="Varghese N."/>
            <person name="Submissions S."/>
        </authorList>
    </citation>
    <scope>NUCLEOTIDE SEQUENCE [LARGE SCALE GENOMIC DNA]</scope>
    <source>
        <strain evidence="1 2">DSM 2061</strain>
    </source>
</reference>
<dbReference type="Proteomes" id="UP000185728">
    <property type="component" value="Unassembled WGS sequence"/>
</dbReference>
<protein>
    <submittedName>
        <fullName evidence="1">Uncharacterized protein</fullName>
    </submittedName>
</protein>
<sequence length="43" mass="5146">MRAREHNISPDYFFVIILFNKLNENFSLPNQNISTLLYDSELK</sequence>
<proteinExistence type="predicted"/>
<gene>
    <name evidence="1" type="ORF">SAMN05421766_102565</name>
</gene>
<comment type="caution">
    <text evidence="1">The sequence shown here is derived from an EMBL/GenBank/DDBJ whole genome shotgun (WGS) entry which is preliminary data.</text>
</comment>
<evidence type="ECO:0000313" key="2">
    <source>
        <dbReference type="Proteomes" id="UP000185728"/>
    </source>
</evidence>
<keyword evidence="2" id="KW-1185">Reference proteome</keyword>
<evidence type="ECO:0000313" key="1">
    <source>
        <dbReference type="EMBL" id="SIS52641.1"/>
    </source>
</evidence>
<name>A0ABY1KN94_9FLAO</name>
<organism evidence="1 2">
    <name type="scientific">Zobellia uliginosa</name>
    <dbReference type="NCBI Taxonomy" id="143224"/>
    <lineage>
        <taxon>Bacteria</taxon>
        <taxon>Pseudomonadati</taxon>
        <taxon>Bacteroidota</taxon>
        <taxon>Flavobacteriia</taxon>
        <taxon>Flavobacteriales</taxon>
        <taxon>Flavobacteriaceae</taxon>
        <taxon>Zobellia</taxon>
    </lineage>
</organism>
<dbReference type="EMBL" id="FTOB01000002">
    <property type="protein sequence ID" value="SIS52641.1"/>
    <property type="molecule type" value="Genomic_DNA"/>
</dbReference>